<evidence type="ECO:0000313" key="2">
    <source>
        <dbReference type="EMBL" id="KYP60011.1"/>
    </source>
</evidence>
<dbReference type="Gramene" id="C.cajan_15021.t">
    <property type="protein sequence ID" value="C.cajan_15021.t"/>
    <property type="gene ID" value="C.cajan_15021"/>
</dbReference>
<protein>
    <submittedName>
        <fullName evidence="2">Retrovirus-related Pol polyprotein from transposon TNT 1-94</fullName>
    </submittedName>
</protein>
<dbReference type="AlphaFoldDB" id="A0A151SZ64"/>
<accession>A0A151SZ64</accession>
<organism evidence="2 3">
    <name type="scientific">Cajanus cajan</name>
    <name type="common">Pigeon pea</name>
    <name type="synonym">Cajanus indicus</name>
    <dbReference type="NCBI Taxonomy" id="3821"/>
    <lineage>
        <taxon>Eukaryota</taxon>
        <taxon>Viridiplantae</taxon>
        <taxon>Streptophyta</taxon>
        <taxon>Embryophyta</taxon>
        <taxon>Tracheophyta</taxon>
        <taxon>Spermatophyta</taxon>
        <taxon>Magnoliopsida</taxon>
        <taxon>eudicotyledons</taxon>
        <taxon>Gunneridae</taxon>
        <taxon>Pentapetalae</taxon>
        <taxon>rosids</taxon>
        <taxon>fabids</taxon>
        <taxon>Fabales</taxon>
        <taxon>Fabaceae</taxon>
        <taxon>Papilionoideae</taxon>
        <taxon>50 kb inversion clade</taxon>
        <taxon>NPAAA clade</taxon>
        <taxon>indigoferoid/millettioid clade</taxon>
        <taxon>Phaseoleae</taxon>
        <taxon>Cajanus</taxon>
    </lineage>
</organism>
<dbReference type="InterPro" id="IPR043502">
    <property type="entry name" value="DNA/RNA_pol_sf"/>
</dbReference>
<dbReference type="SUPFAM" id="SSF56672">
    <property type="entry name" value="DNA/RNA polymerases"/>
    <property type="match status" value="1"/>
</dbReference>
<name>A0A151SZ64_CAJCA</name>
<feature type="domain" description="Reverse transcriptase Ty1/copia-type" evidence="1">
    <location>
        <begin position="42"/>
        <end position="157"/>
    </location>
</feature>
<evidence type="ECO:0000259" key="1">
    <source>
        <dbReference type="Pfam" id="PF07727"/>
    </source>
</evidence>
<dbReference type="EMBL" id="CM003612">
    <property type="protein sequence ID" value="KYP60011.1"/>
    <property type="molecule type" value="Genomic_DNA"/>
</dbReference>
<dbReference type="Pfam" id="PF07727">
    <property type="entry name" value="RVT_2"/>
    <property type="match status" value="1"/>
</dbReference>
<dbReference type="STRING" id="3821.A0A151SZ64"/>
<dbReference type="InterPro" id="IPR013103">
    <property type="entry name" value="RVT_2"/>
</dbReference>
<evidence type="ECO:0000313" key="3">
    <source>
        <dbReference type="Proteomes" id="UP000075243"/>
    </source>
</evidence>
<reference evidence="2 3" key="1">
    <citation type="journal article" date="2012" name="Nat. Biotechnol.">
        <title>Draft genome sequence of pigeonpea (Cajanus cajan), an orphan legume crop of resource-poor farmers.</title>
        <authorList>
            <person name="Varshney R.K."/>
            <person name="Chen W."/>
            <person name="Li Y."/>
            <person name="Bharti A.K."/>
            <person name="Saxena R.K."/>
            <person name="Schlueter J.A."/>
            <person name="Donoghue M.T."/>
            <person name="Azam S."/>
            <person name="Fan G."/>
            <person name="Whaley A.M."/>
            <person name="Farmer A.D."/>
            <person name="Sheridan J."/>
            <person name="Iwata A."/>
            <person name="Tuteja R."/>
            <person name="Penmetsa R.V."/>
            <person name="Wu W."/>
            <person name="Upadhyaya H.D."/>
            <person name="Yang S.P."/>
            <person name="Shah T."/>
            <person name="Saxena K.B."/>
            <person name="Michael T."/>
            <person name="McCombie W.R."/>
            <person name="Yang B."/>
            <person name="Zhang G."/>
            <person name="Yang H."/>
            <person name="Wang J."/>
            <person name="Spillane C."/>
            <person name="Cook D.R."/>
            <person name="May G.D."/>
            <person name="Xu X."/>
            <person name="Jackson S.A."/>
        </authorList>
    </citation>
    <scope>NUCLEOTIDE SEQUENCE [LARGE SCALE GENOMIC DNA]</scope>
    <source>
        <strain evidence="3">cv. Asha</strain>
    </source>
</reference>
<proteinExistence type="predicted"/>
<gene>
    <name evidence="2" type="ORF">KK1_015458</name>
</gene>
<sequence>MHKKRYSKISNSNIYGPKSIWVPNTKIILVADLFNKKKKSLTILEEVYVSQPPGFEGYLLPSHVFKLNKALYGLKQAPRKWYDKLSSILISNNFIRGKIGSTLFRKVLKDDFIIVQIYVDDIIFGATNDDLCQEFSKPMQDEFEMSMMGEIKLFLGL</sequence>
<dbReference type="Proteomes" id="UP000075243">
    <property type="component" value="Chromosome 10"/>
</dbReference>
<keyword evidence="3" id="KW-1185">Reference proteome</keyword>